<accession>A0AAD0QQH3</accession>
<dbReference type="PROSITE" id="PS01125">
    <property type="entry name" value="ROK"/>
    <property type="match status" value="1"/>
</dbReference>
<dbReference type="InterPro" id="IPR043129">
    <property type="entry name" value="ATPase_NBD"/>
</dbReference>
<dbReference type="Proteomes" id="UP000256621">
    <property type="component" value="Chromosome"/>
</dbReference>
<dbReference type="SUPFAM" id="SSF53067">
    <property type="entry name" value="Actin-like ATPase domain"/>
    <property type="match status" value="1"/>
</dbReference>
<sequence>MSHPGAYRPVVAIDIGGTTMTIAEVRSDGSVRDPVTMDSPARIHGDEVVARICELVETRWPHPCRIGIGTAGVVDPISGSIGRASDSFQGWTGYPLRERLEEALGVAVQVENDVNAFLVGEQRFGAAAGERDCLGIMLGTGVGGAVILDGQVIHGRRGAAAEIGHMPALGNDRCSCGVPGHLESLAGGRAIARRWAAATGRDPKSVNGAREVARRAANGDAVAPRILAEAGKALGIALVQAATLFDLSTVIVGGSVARAWQWLSPGLHDVVTAYPLISGAELRVRLASLSDRAVLIGAASLGVCDDQWTKPC</sequence>
<evidence type="ECO:0000313" key="2">
    <source>
        <dbReference type="EMBL" id="AXM07345.1"/>
    </source>
</evidence>
<dbReference type="RefSeq" id="WP_002530713.1">
    <property type="nucleotide sequence ID" value="NZ_CAMHWY010000008.1"/>
</dbReference>
<dbReference type="Pfam" id="PF00480">
    <property type="entry name" value="ROK"/>
    <property type="match status" value="1"/>
</dbReference>
<organism evidence="2 3">
    <name type="scientific">Cutibacterium acnes</name>
    <name type="common">Propionibacterium acnes</name>
    <dbReference type="NCBI Taxonomy" id="1747"/>
    <lineage>
        <taxon>Bacteria</taxon>
        <taxon>Bacillati</taxon>
        <taxon>Actinomycetota</taxon>
        <taxon>Actinomycetes</taxon>
        <taxon>Propionibacteriales</taxon>
        <taxon>Propionibacteriaceae</taxon>
        <taxon>Cutibacterium</taxon>
    </lineage>
</organism>
<dbReference type="EMBL" id="CP031442">
    <property type="protein sequence ID" value="AXM07345.1"/>
    <property type="molecule type" value="Genomic_DNA"/>
</dbReference>
<dbReference type="InterPro" id="IPR049874">
    <property type="entry name" value="ROK_cs"/>
</dbReference>
<dbReference type="InterPro" id="IPR000600">
    <property type="entry name" value="ROK"/>
</dbReference>
<evidence type="ECO:0000256" key="1">
    <source>
        <dbReference type="ARBA" id="ARBA00006479"/>
    </source>
</evidence>
<name>A0AAD0QQH3_CUTAC</name>
<dbReference type="PANTHER" id="PTHR18964:SF169">
    <property type="entry name" value="N-ACETYLMANNOSAMINE KINASE"/>
    <property type="match status" value="1"/>
</dbReference>
<dbReference type="PANTHER" id="PTHR18964">
    <property type="entry name" value="ROK (REPRESSOR, ORF, KINASE) FAMILY"/>
    <property type="match status" value="1"/>
</dbReference>
<protein>
    <submittedName>
        <fullName evidence="2">ROK family protein</fullName>
    </submittedName>
</protein>
<reference evidence="2 3" key="1">
    <citation type="submission" date="2018-08" db="EMBL/GenBank/DDBJ databases">
        <title>Genome sequencing of Cutibacterium acnes KCOM 1315.</title>
        <authorList>
            <person name="Kook J.-K."/>
            <person name="Park S.-N."/>
            <person name="Lim Y.K."/>
        </authorList>
    </citation>
    <scope>NUCLEOTIDE SEQUENCE [LARGE SCALE GENOMIC DNA]</scope>
    <source>
        <strain evidence="2 3">KCOM 1315</strain>
    </source>
</reference>
<proteinExistence type="inferred from homology"/>
<comment type="similarity">
    <text evidence="1">Belongs to the ROK (NagC/XylR) family.</text>
</comment>
<evidence type="ECO:0000313" key="3">
    <source>
        <dbReference type="Proteomes" id="UP000256621"/>
    </source>
</evidence>
<gene>
    <name evidence="2" type="ORF">DXN06_09615</name>
</gene>
<dbReference type="AlphaFoldDB" id="A0AAD0QQH3"/>
<dbReference type="Gene3D" id="3.30.420.40">
    <property type="match status" value="2"/>
</dbReference>